<dbReference type="PANTHER" id="PTHR33445:SF2">
    <property type="entry name" value="ATP SYNTHASE SUBUNIT B', CHLOROPLASTIC"/>
    <property type="match status" value="1"/>
</dbReference>
<keyword evidence="7 13" id="KW-0406">Ion transport</keyword>
<dbReference type="Pfam" id="PF00430">
    <property type="entry name" value="ATP-synt_B"/>
    <property type="match status" value="1"/>
</dbReference>
<keyword evidence="15" id="KW-1185">Reference proteome</keyword>
<dbReference type="AlphaFoldDB" id="A0A1M5BMY4"/>
<comment type="function">
    <text evidence="11">Component of the F(0) channel, it forms part of the peripheral stalk, linking F(1) to F(0). The b'-subunit is a diverged and duplicated form of b found in plants and photosynthetic bacteria.</text>
</comment>
<evidence type="ECO:0000256" key="4">
    <source>
        <dbReference type="ARBA" id="ARBA00022692"/>
    </source>
</evidence>
<keyword evidence="3 13" id="KW-0138">CF(0)</keyword>
<evidence type="ECO:0000256" key="1">
    <source>
        <dbReference type="ARBA" id="ARBA00005513"/>
    </source>
</evidence>
<keyword evidence="4 13" id="KW-0812">Transmembrane</keyword>
<name>A0A1M5BMY4_9RHOB</name>
<evidence type="ECO:0000256" key="6">
    <source>
        <dbReference type="ARBA" id="ARBA00022989"/>
    </source>
</evidence>
<dbReference type="GO" id="GO:0012505">
    <property type="term" value="C:endomembrane system"/>
    <property type="evidence" value="ECO:0007669"/>
    <property type="project" value="UniProtKB-SubCell"/>
</dbReference>
<evidence type="ECO:0000256" key="10">
    <source>
        <dbReference type="ARBA" id="ARBA00025198"/>
    </source>
</evidence>
<keyword evidence="6 13" id="KW-1133">Transmembrane helix</keyword>
<evidence type="ECO:0000256" key="12">
    <source>
        <dbReference type="ARBA" id="ARBA00037847"/>
    </source>
</evidence>
<dbReference type="OrthoDB" id="466272at2"/>
<keyword evidence="13" id="KW-1003">Cell membrane</keyword>
<dbReference type="EMBL" id="FQUV01000006">
    <property type="protein sequence ID" value="SHF43904.1"/>
    <property type="molecule type" value="Genomic_DNA"/>
</dbReference>
<protein>
    <recommendedName>
        <fullName evidence="13">ATP synthase subunit b</fullName>
    </recommendedName>
    <alternativeName>
        <fullName evidence="13">ATP synthase F(0) sector subunit b</fullName>
    </alternativeName>
    <alternativeName>
        <fullName evidence="13">ATPase subunit I</fullName>
    </alternativeName>
    <alternativeName>
        <fullName evidence="13">F-type ATPase subunit b</fullName>
        <shortName evidence="13">F-ATPase subunit b</shortName>
    </alternativeName>
</protein>
<dbReference type="GO" id="GO:0005886">
    <property type="term" value="C:plasma membrane"/>
    <property type="evidence" value="ECO:0007669"/>
    <property type="project" value="UniProtKB-SubCell"/>
</dbReference>
<dbReference type="PANTHER" id="PTHR33445">
    <property type="entry name" value="ATP SYNTHASE SUBUNIT B', CHLOROPLASTIC"/>
    <property type="match status" value="1"/>
</dbReference>
<reference evidence="15" key="1">
    <citation type="submission" date="2016-11" db="EMBL/GenBank/DDBJ databases">
        <authorList>
            <person name="Varghese N."/>
            <person name="Submissions S."/>
        </authorList>
    </citation>
    <scope>NUCLEOTIDE SEQUENCE [LARGE SCALE GENOMIC DNA]</scope>
    <source>
        <strain evidence="15">DSM 100566</strain>
    </source>
</reference>
<evidence type="ECO:0000313" key="15">
    <source>
        <dbReference type="Proteomes" id="UP000184144"/>
    </source>
</evidence>
<comment type="function">
    <text evidence="10 13">F(1)F(0) ATP synthase produces ATP from ADP in the presence of a proton or sodium gradient. F-type ATPases consist of two structural domains, F(1) containing the extramembraneous catalytic core and F(0) containing the membrane proton channel, linked together by a central stalk and a peripheral stalk. During catalysis, ATP synthesis in the catalytic domain of F(1) is coupled via a rotary mechanism of the central stalk subunits to proton translocation.</text>
</comment>
<comment type="subcellular location">
    <subcellularLocation>
        <location evidence="13">Cell membrane</location>
        <topology evidence="13">Single-pass membrane protein</topology>
    </subcellularLocation>
    <subcellularLocation>
        <location evidence="12">Endomembrane system</location>
        <topology evidence="12">Single-pass membrane protein</topology>
    </subcellularLocation>
</comment>
<accession>A0A1M5BMY4</accession>
<evidence type="ECO:0000256" key="7">
    <source>
        <dbReference type="ARBA" id="ARBA00023065"/>
    </source>
</evidence>
<comment type="subunit">
    <text evidence="13">F-type ATPases have 2 components, F(1) - the catalytic core - and F(0) - the membrane proton channel. F(1) has five subunits: alpha(3), beta(3), gamma(1), delta(1), epsilon(1). F(0) has three main subunits: a(1), b(2) and c(10-14). The alpha and beta chains form an alternating ring which encloses part of the gamma chain. F(1) is attached to F(0) by a central stalk formed by the gamma and epsilon chains, while a peripheral stalk is formed by the delta and b chains.</text>
</comment>
<dbReference type="HAMAP" id="MF_01398">
    <property type="entry name" value="ATP_synth_b_bprime"/>
    <property type="match status" value="1"/>
</dbReference>
<feature type="transmembrane region" description="Helical" evidence="13">
    <location>
        <begin position="6"/>
        <end position="22"/>
    </location>
</feature>
<dbReference type="GO" id="GO:0046961">
    <property type="term" value="F:proton-transporting ATPase activity, rotational mechanism"/>
    <property type="evidence" value="ECO:0007669"/>
    <property type="project" value="TreeGrafter"/>
</dbReference>
<evidence type="ECO:0000256" key="2">
    <source>
        <dbReference type="ARBA" id="ARBA00022448"/>
    </source>
</evidence>
<gene>
    <name evidence="13" type="primary">atpF</name>
    <name evidence="14" type="ORF">SAMN05444273_10657</name>
</gene>
<dbReference type="InterPro" id="IPR002146">
    <property type="entry name" value="ATP_synth_b/b'su_bac/chlpt"/>
</dbReference>
<keyword evidence="2 13" id="KW-0813">Transport</keyword>
<keyword evidence="9 13" id="KW-0066">ATP synthesis</keyword>
<evidence type="ECO:0000256" key="9">
    <source>
        <dbReference type="ARBA" id="ARBA00023310"/>
    </source>
</evidence>
<dbReference type="Proteomes" id="UP000184144">
    <property type="component" value="Unassembled WGS sequence"/>
</dbReference>
<dbReference type="STRING" id="1486859.SAMN05444273_10657"/>
<dbReference type="CDD" id="cd06503">
    <property type="entry name" value="ATP-synt_Fo_b"/>
    <property type="match status" value="1"/>
</dbReference>
<dbReference type="GO" id="GO:0045259">
    <property type="term" value="C:proton-transporting ATP synthase complex"/>
    <property type="evidence" value="ECO:0007669"/>
    <property type="project" value="UniProtKB-KW"/>
</dbReference>
<dbReference type="GO" id="GO:0046933">
    <property type="term" value="F:proton-transporting ATP synthase activity, rotational mechanism"/>
    <property type="evidence" value="ECO:0007669"/>
    <property type="project" value="UniProtKB-UniRule"/>
</dbReference>
<keyword evidence="8 13" id="KW-0472">Membrane</keyword>
<sequence>MSIDWITVAAQIANFLVLVWLLKRFLYRPILDGIDAREVEIRDRMQEAVLAKEQARAVEKAYQDKVHALNVAQSEMTETIRKSAEEQRDVLLADAQKRLEREHDALKTHLDDEAQKYTAKMHRAGAGALLSLTRKALRDLADETLEVRIAHRLVEQAKPMVPDLQRAAGQATEAVITSQSSLPDLVEEELTSELRGAFPEVAVRFGTDEAQAPGLVLRVGGAQLAWTVDSYIDGLACLIEEQLTAGNDLRVKSHEQ</sequence>
<evidence type="ECO:0000256" key="13">
    <source>
        <dbReference type="HAMAP-Rule" id="MF_01398"/>
    </source>
</evidence>
<evidence type="ECO:0000256" key="3">
    <source>
        <dbReference type="ARBA" id="ARBA00022547"/>
    </source>
</evidence>
<evidence type="ECO:0000256" key="5">
    <source>
        <dbReference type="ARBA" id="ARBA00022781"/>
    </source>
</evidence>
<comment type="similarity">
    <text evidence="1 13">Belongs to the ATPase B chain family.</text>
</comment>
<keyword evidence="5 13" id="KW-0375">Hydrogen ion transport</keyword>
<dbReference type="InterPro" id="IPR050059">
    <property type="entry name" value="ATP_synthase_B_chain"/>
</dbReference>
<proteinExistence type="inferred from homology"/>
<evidence type="ECO:0000256" key="11">
    <source>
        <dbReference type="ARBA" id="ARBA00025614"/>
    </source>
</evidence>
<dbReference type="RefSeq" id="WP_073144544.1">
    <property type="nucleotide sequence ID" value="NZ_FQUV01000006.1"/>
</dbReference>
<organism evidence="14 15">
    <name type="scientific">Litoreibacter ascidiaceicola</name>
    <dbReference type="NCBI Taxonomy" id="1486859"/>
    <lineage>
        <taxon>Bacteria</taxon>
        <taxon>Pseudomonadati</taxon>
        <taxon>Pseudomonadota</taxon>
        <taxon>Alphaproteobacteria</taxon>
        <taxon>Rhodobacterales</taxon>
        <taxon>Roseobacteraceae</taxon>
        <taxon>Litoreibacter</taxon>
    </lineage>
</organism>
<evidence type="ECO:0000256" key="8">
    <source>
        <dbReference type="ARBA" id="ARBA00023136"/>
    </source>
</evidence>
<evidence type="ECO:0000313" key="14">
    <source>
        <dbReference type="EMBL" id="SHF43904.1"/>
    </source>
</evidence>